<keyword evidence="11" id="KW-1185">Reference proteome</keyword>
<keyword evidence="3 7" id="KW-0560">Oxidoreductase</keyword>
<dbReference type="Pfam" id="PF00171">
    <property type="entry name" value="Aldedh"/>
    <property type="match status" value="1"/>
</dbReference>
<dbReference type="InterPro" id="IPR016163">
    <property type="entry name" value="Ald_DH_C"/>
</dbReference>
<evidence type="ECO:0000256" key="5">
    <source>
        <dbReference type="ARBA" id="ARBA00023062"/>
    </source>
</evidence>
<evidence type="ECO:0000256" key="2">
    <source>
        <dbReference type="ARBA" id="ARBA00009986"/>
    </source>
</evidence>
<dbReference type="PROSITE" id="PS00070">
    <property type="entry name" value="ALDEHYDE_DEHYDR_CYS"/>
    <property type="match status" value="1"/>
</dbReference>
<dbReference type="InterPro" id="IPR050485">
    <property type="entry name" value="Proline_metab_enzyme"/>
</dbReference>
<dbReference type="EC" id="1.2.1.88" evidence="7"/>
<dbReference type="FunFam" id="3.40.309.10:FF:000005">
    <property type="entry name" value="1-pyrroline-5-carboxylate dehydrogenase 1"/>
    <property type="match status" value="1"/>
</dbReference>
<evidence type="ECO:0000256" key="8">
    <source>
        <dbReference type="RuleBase" id="RU366030"/>
    </source>
</evidence>
<evidence type="ECO:0000256" key="7">
    <source>
        <dbReference type="RuleBase" id="RU366016"/>
    </source>
</evidence>
<feature type="domain" description="Aldehyde dehydrogenase" evidence="9">
    <location>
        <begin position="126"/>
        <end position="593"/>
    </location>
</feature>
<dbReference type="PANTHER" id="PTHR42862">
    <property type="entry name" value="DELTA-1-PYRROLINE-5-CARBOXYLATE DEHYDROGENASE 1, ISOFORM A-RELATED"/>
    <property type="match status" value="1"/>
</dbReference>
<dbReference type="Proteomes" id="UP000318571">
    <property type="component" value="Chromosome 6"/>
</dbReference>
<sequence length="611" mass="67585">MYEKHAMLSPMAGDEPVPANVVPPKHFAEQYGSYSLKSGHPVGPEISVQDTPYNLRVGLRSISSVVPKTDLEIRDFKVENEPLLSYLPGSKERQELEAALKTHAAQTEECPIIIGGKEYRTDDVRYQVMPHDHQKKVAKFYHATPELVKKAIATSMEAKKEWERVPIGDRMELFLKVSDQMANEHRAQLNATTMLGQAKTIIQAEIDAAAELVDFYRFNCYFGKELLKYQPISESPDTTLNLMRYRSLEGFVASISPFNFTAIAGNLAYTPAIMGNGVVWKPSDTAVLSNYQILKIFRDAGFPDGVVNFVPADGPVFGKAVTGSRDLAAINFTGSVPTFQWLWKAVGQNLSQYTGFPKLIGECGGKNYHFVHPSAEVESVVSSSIRSAFEYQGQKCSACSRMYVPESLWPQVKEGLLETRKSLKMGSVTDFDSFMSAVIDRNSFDRCHSYIEHAKAGPNTTVLGGGKCDDSVGFFVEPTIVQTTSTKDKIFAEEIFGPILTAYVYKDTDVKSMLQTVMEDTPYALTGAVYSQDETFAKEATETLKGSAGNFYMNDKSTGSVVGQQPFGGAKLSGTNDKAGGPHYMLKWASPQSVKQTFVTLKDVEYPYMKK</sequence>
<evidence type="ECO:0000256" key="3">
    <source>
        <dbReference type="ARBA" id="ARBA00023002"/>
    </source>
</evidence>
<evidence type="ECO:0000313" key="10">
    <source>
        <dbReference type="EMBL" id="TRY79690.1"/>
    </source>
</evidence>
<dbReference type="InterPro" id="IPR016160">
    <property type="entry name" value="Ald_DH_CS_CYS"/>
</dbReference>
<dbReference type="OMA" id="FAGIHFT"/>
<dbReference type="SUPFAM" id="SSF53720">
    <property type="entry name" value="ALDH-like"/>
    <property type="match status" value="1"/>
</dbReference>
<dbReference type="GO" id="GO:0005759">
    <property type="term" value="C:mitochondrial matrix"/>
    <property type="evidence" value="ECO:0007669"/>
    <property type="project" value="TreeGrafter"/>
</dbReference>
<dbReference type="FunFam" id="3.40.605.10:FF:000006">
    <property type="entry name" value="1-pyrroline-5-carboxylate dehydrogenase"/>
    <property type="match status" value="1"/>
</dbReference>
<keyword evidence="5 7" id="KW-0642">Proline metabolism</keyword>
<comment type="similarity">
    <text evidence="2 7">Belongs to the aldehyde dehydrogenase family.</text>
</comment>
<dbReference type="EMBL" id="VCGU01000002">
    <property type="protein sequence ID" value="TRY79690.1"/>
    <property type="molecule type" value="Genomic_DNA"/>
</dbReference>
<evidence type="ECO:0000313" key="11">
    <source>
        <dbReference type="Proteomes" id="UP000318571"/>
    </source>
</evidence>
<dbReference type="GO" id="GO:0003842">
    <property type="term" value="F:L-glutamate gamma-semialdehyde dehydrogenase activity"/>
    <property type="evidence" value="ECO:0007669"/>
    <property type="project" value="UniProtKB-UniRule"/>
</dbReference>
<dbReference type="InterPro" id="IPR016162">
    <property type="entry name" value="Ald_DH_N"/>
</dbReference>
<evidence type="ECO:0000256" key="4">
    <source>
        <dbReference type="ARBA" id="ARBA00023027"/>
    </source>
</evidence>
<gene>
    <name evidence="10" type="ORF">TCAL_11000</name>
</gene>
<dbReference type="InterPro" id="IPR016161">
    <property type="entry name" value="Ald_DH/histidinol_DH"/>
</dbReference>
<dbReference type="CDD" id="cd07123">
    <property type="entry name" value="ALDH_F4-17_P5CDH"/>
    <property type="match status" value="1"/>
</dbReference>
<comment type="caution">
    <text evidence="10">The sequence shown here is derived from an EMBL/GenBank/DDBJ whole genome shotgun (WGS) entry which is preliminary data.</text>
</comment>
<comment type="catalytic activity">
    <reaction evidence="6 7">
        <text>L-glutamate 5-semialdehyde + NAD(+) + H2O = L-glutamate + NADH + 2 H(+)</text>
        <dbReference type="Rhea" id="RHEA:30235"/>
        <dbReference type="ChEBI" id="CHEBI:15377"/>
        <dbReference type="ChEBI" id="CHEBI:15378"/>
        <dbReference type="ChEBI" id="CHEBI:29985"/>
        <dbReference type="ChEBI" id="CHEBI:57540"/>
        <dbReference type="ChEBI" id="CHEBI:57945"/>
        <dbReference type="ChEBI" id="CHEBI:58066"/>
        <dbReference type="EC" id="1.2.1.88"/>
    </reaction>
</comment>
<dbReference type="Gene3D" id="3.40.309.10">
    <property type="entry name" value="Aldehyde Dehydrogenase, Chain A, domain 2"/>
    <property type="match status" value="1"/>
</dbReference>
<protein>
    <recommendedName>
        <fullName evidence="7 8">Multifunctional fusion protein</fullName>
    </recommendedName>
    <domain>
        <recommendedName>
            <fullName evidence="8">Delta-1-pyrroline-5-carboxylate dehydrogenase</fullName>
            <shortName evidence="8">P5C dehydrogenase</shortName>
        </recommendedName>
        <alternativeName>
            <fullName evidence="7">L-glutamate gamma-semialdehyde dehydrogenase</fullName>
        </alternativeName>
    </domain>
    <domain>
        <recommendedName>
            <fullName evidence="7">L-glutamate gamma-semialdehyde dehydrogenase</fullName>
            <ecNumber evidence="7">1.2.1.88</ecNumber>
        </recommendedName>
    </domain>
</protein>
<name>A0A553PPT5_TIGCA</name>
<keyword evidence="4 7" id="KW-0520">NAD</keyword>
<evidence type="ECO:0000259" key="9">
    <source>
        <dbReference type="Pfam" id="PF00171"/>
    </source>
</evidence>
<dbReference type="STRING" id="6832.A0A553PPT5"/>
<dbReference type="GO" id="GO:0010133">
    <property type="term" value="P:L-proline catabolic process to L-glutamate"/>
    <property type="evidence" value="ECO:0007669"/>
    <property type="project" value="UniProtKB-UniRule"/>
</dbReference>
<evidence type="ECO:0000256" key="6">
    <source>
        <dbReference type="ARBA" id="ARBA00048142"/>
    </source>
</evidence>
<dbReference type="Gene3D" id="3.40.605.10">
    <property type="entry name" value="Aldehyde Dehydrogenase, Chain A, domain 1"/>
    <property type="match status" value="1"/>
</dbReference>
<organism evidence="10 11">
    <name type="scientific">Tigriopus californicus</name>
    <name type="common">Marine copepod</name>
    <dbReference type="NCBI Taxonomy" id="6832"/>
    <lineage>
        <taxon>Eukaryota</taxon>
        <taxon>Metazoa</taxon>
        <taxon>Ecdysozoa</taxon>
        <taxon>Arthropoda</taxon>
        <taxon>Crustacea</taxon>
        <taxon>Multicrustacea</taxon>
        <taxon>Hexanauplia</taxon>
        <taxon>Copepoda</taxon>
        <taxon>Harpacticoida</taxon>
        <taxon>Harpacticidae</taxon>
        <taxon>Tigriopus</taxon>
    </lineage>
</organism>
<proteinExistence type="inferred from homology"/>
<dbReference type="UniPathway" id="UPA00261">
    <property type="reaction ID" value="UER00374"/>
</dbReference>
<reference evidence="10 11" key="1">
    <citation type="journal article" date="2018" name="Nat. Ecol. Evol.">
        <title>Genomic signatures of mitonuclear coevolution across populations of Tigriopus californicus.</title>
        <authorList>
            <person name="Barreto F.S."/>
            <person name="Watson E.T."/>
            <person name="Lima T.G."/>
            <person name="Willett C.S."/>
            <person name="Edmands S."/>
            <person name="Li W."/>
            <person name="Burton R.S."/>
        </authorList>
    </citation>
    <scope>NUCLEOTIDE SEQUENCE [LARGE SCALE GENOMIC DNA]</scope>
    <source>
        <strain evidence="10 11">San Diego</strain>
    </source>
</reference>
<comment type="pathway">
    <text evidence="1 7">Amino-acid degradation; L-proline degradation into L-glutamate; L-glutamate from L-proline: step 2/2.</text>
</comment>
<dbReference type="InterPro" id="IPR015590">
    <property type="entry name" value="Aldehyde_DH_dom"/>
</dbReference>
<dbReference type="InterPro" id="IPR005931">
    <property type="entry name" value="P5CDH/ALDH4A1"/>
</dbReference>
<dbReference type="AlphaFoldDB" id="A0A553PPT5"/>
<evidence type="ECO:0000256" key="1">
    <source>
        <dbReference type="ARBA" id="ARBA00004786"/>
    </source>
</evidence>
<accession>A0A553PPT5</accession>
<dbReference type="NCBIfam" id="TIGR01236">
    <property type="entry name" value="D1pyr5carbox1"/>
    <property type="match status" value="1"/>
</dbReference>
<dbReference type="PANTHER" id="PTHR42862:SF1">
    <property type="entry name" value="DELTA-1-PYRROLINE-5-CARBOXYLATE DEHYDROGENASE 2, ISOFORM A-RELATED"/>
    <property type="match status" value="1"/>
</dbReference>